<comment type="catalytic activity">
    <reaction evidence="6">
        <text>L-aspartate + 2-oxoglutarate = oxaloacetate + L-glutamate</text>
        <dbReference type="Rhea" id="RHEA:21824"/>
        <dbReference type="ChEBI" id="CHEBI:16452"/>
        <dbReference type="ChEBI" id="CHEBI:16810"/>
        <dbReference type="ChEBI" id="CHEBI:29985"/>
        <dbReference type="ChEBI" id="CHEBI:29991"/>
        <dbReference type="EC" id="2.6.1.1"/>
    </reaction>
</comment>
<dbReference type="Proteomes" id="UP000248311">
    <property type="component" value="Unassembled WGS sequence"/>
</dbReference>
<comment type="cofactor">
    <cofactor evidence="1 7">
        <name>pyridoxal 5'-phosphate</name>
        <dbReference type="ChEBI" id="CHEBI:597326"/>
    </cofactor>
</comment>
<evidence type="ECO:0000256" key="3">
    <source>
        <dbReference type="ARBA" id="ARBA00022576"/>
    </source>
</evidence>
<dbReference type="EMBL" id="QJTE01000001">
    <property type="protein sequence ID" value="PYE86044.1"/>
    <property type="molecule type" value="Genomic_DNA"/>
</dbReference>
<keyword evidence="5" id="KW-0663">Pyridoxal phosphate</keyword>
<comment type="similarity">
    <text evidence="2 7">Belongs to the class-I pyridoxal-phosphate-dependent aminotransferase family.</text>
</comment>
<dbReference type="InterPro" id="IPR050596">
    <property type="entry name" value="AspAT/PAT-like"/>
</dbReference>
<dbReference type="RefSeq" id="WP_110813041.1">
    <property type="nucleotide sequence ID" value="NZ_QJTE01000001.1"/>
</dbReference>
<evidence type="ECO:0000256" key="2">
    <source>
        <dbReference type="ARBA" id="ARBA00007441"/>
    </source>
</evidence>
<dbReference type="AlphaFoldDB" id="A0A318T6H5"/>
<dbReference type="GO" id="GO:0004069">
    <property type="term" value="F:L-aspartate:2-oxoglutarate aminotransferase activity"/>
    <property type="evidence" value="ECO:0007669"/>
    <property type="project" value="UniProtKB-EC"/>
</dbReference>
<dbReference type="Pfam" id="PF00155">
    <property type="entry name" value="Aminotran_1_2"/>
    <property type="match status" value="1"/>
</dbReference>
<dbReference type="GO" id="GO:0030170">
    <property type="term" value="F:pyridoxal phosphate binding"/>
    <property type="evidence" value="ECO:0007669"/>
    <property type="project" value="InterPro"/>
</dbReference>
<keyword evidence="10" id="KW-1185">Reference proteome</keyword>
<feature type="domain" description="Aminotransferase class I/classII large" evidence="8">
    <location>
        <begin position="34"/>
        <end position="388"/>
    </location>
</feature>
<dbReference type="Gene3D" id="3.40.640.10">
    <property type="entry name" value="Type I PLP-dependent aspartate aminotransferase-like (Major domain)"/>
    <property type="match status" value="1"/>
</dbReference>
<dbReference type="CDD" id="cd00609">
    <property type="entry name" value="AAT_like"/>
    <property type="match status" value="1"/>
</dbReference>
<dbReference type="InterPro" id="IPR004839">
    <property type="entry name" value="Aminotransferase_I/II_large"/>
</dbReference>
<organism evidence="9 10">
    <name type="scientific">Pseudoroseicyclus aestuarii</name>
    <dbReference type="NCBI Taxonomy" id="1795041"/>
    <lineage>
        <taxon>Bacteria</taxon>
        <taxon>Pseudomonadati</taxon>
        <taxon>Pseudomonadota</taxon>
        <taxon>Alphaproteobacteria</taxon>
        <taxon>Rhodobacterales</taxon>
        <taxon>Paracoccaceae</taxon>
        <taxon>Pseudoroseicyclus</taxon>
    </lineage>
</organism>
<dbReference type="PROSITE" id="PS00105">
    <property type="entry name" value="AA_TRANSFER_CLASS_1"/>
    <property type="match status" value="1"/>
</dbReference>
<dbReference type="InterPro" id="IPR004838">
    <property type="entry name" value="NHTrfase_class1_PyrdxlP-BS"/>
</dbReference>
<evidence type="ECO:0000259" key="8">
    <source>
        <dbReference type="Pfam" id="PF00155"/>
    </source>
</evidence>
<dbReference type="Gene3D" id="3.90.1150.10">
    <property type="entry name" value="Aspartate Aminotransferase, domain 1"/>
    <property type="match status" value="1"/>
</dbReference>
<gene>
    <name evidence="9" type="ORF">DFP88_101719</name>
</gene>
<comment type="caution">
    <text evidence="9">The sequence shown here is derived from an EMBL/GenBank/DDBJ whole genome shotgun (WGS) entry which is preliminary data.</text>
</comment>
<dbReference type="GO" id="GO:0006520">
    <property type="term" value="P:amino acid metabolic process"/>
    <property type="evidence" value="ECO:0007669"/>
    <property type="project" value="InterPro"/>
</dbReference>
<dbReference type="OrthoDB" id="9763453at2"/>
<accession>A0A318T6H5</accession>
<proteinExistence type="inferred from homology"/>
<dbReference type="PANTHER" id="PTHR46383">
    <property type="entry name" value="ASPARTATE AMINOTRANSFERASE"/>
    <property type="match status" value="1"/>
</dbReference>
<protein>
    <recommendedName>
        <fullName evidence="7">Aminotransferase</fullName>
        <ecNumber evidence="7">2.6.1.-</ecNumber>
    </recommendedName>
</protein>
<keyword evidence="3 7" id="KW-0032">Aminotransferase</keyword>
<dbReference type="SUPFAM" id="SSF53383">
    <property type="entry name" value="PLP-dependent transferases"/>
    <property type="match status" value="1"/>
</dbReference>
<dbReference type="InterPro" id="IPR015422">
    <property type="entry name" value="PyrdxlP-dep_Trfase_small"/>
</dbReference>
<dbReference type="EC" id="2.6.1.-" evidence="7"/>
<evidence type="ECO:0000256" key="1">
    <source>
        <dbReference type="ARBA" id="ARBA00001933"/>
    </source>
</evidence>
<dbReference type="PANTHER" id="PTHR46383:SF1">
    <property type="entry name" value="ASPARTATE AMINOTRANSFERASE"/>
    <property type="match status" value="1"/>
</dbReference>
<dbReference type="InterPro" id="IPR015424">
    <property type="entry name" value="PyrdxlP-dep_Trfase"/>
</dbReference>
<evidence type="ECO:0000256" key="4">
    <source>
        <dbReference type="ARBA" id="ARBA00022679"/>
    </source>
</evidence>
<reference evidence="9 10" key="1">
    <citation type="submission" date="2018-06" db="EMBL/GenBank/DDBJ databases">
        <title>Genomic Encyclopedia of Type Strains, Phase III (KMG-III): the genomes of soil and plant-associated and newly described type strains.</title>
        <authorList>
            <person name="Whitman W."/>
        </authorList>
    </citation>
    <scope>NUCLEOTIDE SEQUENCE [LARGE SCALE GENOMIC DNA]</scope>
    <source>
        <strain evidence="9 10">CECT 9025</strain>
    </source>
</reference>
<keyword evidence="4 7" id="KW-0808">Transferase</keyword>
<evidence type="ECO:0000256" key="7">
    <source>
        <dbReference type="RuleBase" id="RU000481"/>
    </source>
</evidence>
<evidence type="ECO:0000313" key="10">
    <source>
        <dbReference type="Proteomes" id="UP000248311"/>
    </source>
</evidence>
<evidence type="ECO:0000256" key="6">
    <source>
        <dbReference type="ARBA" id="ARBA00049185"/>
    </source>
</evidence>
<evidence type="ECO:0000313" key="9">
    <source>
        <dbReference type="EMBL" id="PYE86044.1"/>
    </source>
</evidence>
<dbReference type="InterPro" id="IPR015421">
    <property type="entry name" value="PyrdxlP-dep_Trfase_major"/>
</dbReference>
<name>A0A318T6H5_9RHOB</name>
<keyword evidence="9" id="KW-0670">Pyruvate</keyword>
<evidence type="ECO:0000256" key="5">
    <source>
        <dbReference type="ARBA" id="ARBA00022898"/>
    </source>
</evidence>
<sequence length="399" mass="41683">MSTLSATLSSITAGGPDGWDLHRRAMRMIAAGEPVIPLSIGEHDIRTDPAILAAMDAAARGGRTGYAEIAGTPALRAEIAARVQAQSGVVTTPANVIVMPGGQAGLFAAHRAACDPGDVALYVDPYYATYPGTIRAVGAQPRSVIAAAEAGFQPAEDDLRQAAQAGASQGRTRSLLINSPNNPTGALYSRATLEGIARVCREADLWLISDEVYDTQVWEGAHLSPRALPGMAERTLVVGSLSKSHAMTGSRVGWIVGPEAAIAALDALATHTTYGIPGYIQDAALFALQQGAGFEAGIAEPFRRRRAIVERVLARTTSVRAAPMRGAMYAMLDIRATGLSGEAFGRRLLDEERIAVMPGESFGTAGAGHVRVALTVDDARLDEALSRLVALAERLAAPA</sequence>